<evidence type="ECO:0000313" key="3">
    <source>
        <dbReference type="Proteomes" id="UP000321058"/>
    </source>
</evidence>
<evidence type="ECO:0000313" key="2">
    <source>
        <dbReference type="EMBL" id="GEP61195.1"/>
    </source>
</evidence>
<dbReference type="EMBL" id="BKAJ01000206">
    <property type="protein sequence ID" value="GEP61195.1"/>
    <property type="molecule type" value="Genomic_DNA"/>
</dbReference>
<dbReference type="AlphaFoldDB" id="A0A512NQG5"/>
<protein>
    <submittedName>
        <fullName evidence="2">Peptidase C45</fullName>
    </submittedName>
</protein>
<name>A0A512NQG5_9HYPH</name>
<dbReference type="Proteomes" id="UP000321058">
    <property type="component" value="Unassembled WGS sequence"/>
</dbReference>
<dbReference type="Pfam" id="PF03417">
    <property type="entry name" value="AAT"/>
    <property type="match status" value="1"/>
</dbReference>
<dbReference type="PANTHER" id="PTHR34180">
    <property type="entry name" value="PEPTIDASE C45"/>
    <property type="match status" value="1"/>
</dbReference>
<proteinExistence type="predicted"/>
<feature type="domain" description="Peptidase C45 hydrolase" evidence="1">
    <location>
        <begin position="130"/>
        <end position="348"/>
    </location>
</feature>
<organism evidence="2 3">
    <name type="scientific">Reyranella soli</name>
    <dbReference type="NCBI Taxonomy" id="1230389"/>
    <lineage>
        <taxon>Bacteria</taxon>
        <taxon>Pseudomonadati</taxon>
        <taxon>Pseudomonadota</taxon>
        <taxon>Alphaproteobacteria</taxon>
        <taxon>Hyphomicrobiales</taxon>
        <taxon>Reyranellaceae</taxon>
        <taxon>Reyranella</taxon>
    </lineage>
</organism>
<dbReference type="OrthoDB" id="8109453at2"/>
<dbReference type="Gene3D" id="3.60.60.10">
    <property type="entry name" value="Penicillin V Acylase, Chain A"/>
    <property type="match status" value="1"/>
</dbReference>
<keyword evidence="3" id="KW-1185">Reference proteome</keyword>
<gene>
    <name evidence="2" type="ORF">RSO01_83610</name>
</gene>
<accession>A0A512NQG5</accession>
<dbReference type="RefSeq" id="WP_147156517.1">
    <property type="nucleotide sequence ID" value="NZ_BKAJ01000206.1"/>
</dbReference>
<dbReference type="PANTHER" id="PTHR34180:SF1">
    <property type="entry name" value="BETA-ALANYL-DOPAMINE_CARCININE HYDROLASE"/>
    <property type="match status" value="1"/>
</dbReference>
<dbReference type="NCBIfam" id="NF040521">
    <property type="entry name" value="C45_proenzyme"/>
    <property type="match status" value="1"/>
</dbReference>
<comment type="caution">
    <text evidence="2">The sequence shown here is derived from an EMBL/GenBank/DDBJ whole genome shotgun (WGS) entry which is preliminary data.</text>
</comment>
<dbReference type="Gene3D" id="1.10.10.2120">
    <property type="match status" value="1"/>
</dbReference>
<sequence>MAEYAPFPLIDLSGSPRERGRAHGKAAADRLRRGAKMYAESLLKSGVDWAELEHRAEALVPSIEKFDPTYIEEMRGIAEGANEPFAAVVLMNARTEMVAAARQEQEAKQVPDGCTAALALPEASADGVLLHGQNWDWRAECAETGVILRIHRDDGPDILTFTEAGGLARSGLNSAGIGLTANALQCDRDYTRGSGVPLPFIRRKVLESAYLANAVHTIMSTPKLGSNHMAVSHATVSGGGGEAFGFECAPDDTFWLAPERGLYVHANHWIADSARAKVKDTGLAETPCSIYRDKRVRDQLSPKRGKLTLDDFRSAFFDDWNSPWSVCRPPRLNTRGVKTATTAMILMRPGEGHLEACPMPSLNKRFTTYGLTPDRTAQRQAAD</sequence>
<dbReference type="InterPro" id="IPR047801">
    <property type="entry name" value="Peptidase_C45"/>
</dbReference>
<dbReference type="InterPro" id="IPR005079">
    <property type="entry name" value="Peptidase_C45_hydrolase"/>
</dbReference>
<reference evidence="2 3" key="1">
    <citation type="submission" date="2019-07" db="EMBL/GenBank/DDBJ databases">
        <title>Whole genome shotgun sequence of Reyranella soli NBRC 108950.</title>
        <authorList>
            <person name="Hosoyama A."/>
            <person name="Uohara A."/>
            <person name="Ohji S."/>
            <person name="Ichikawa N."/>
        </authorList>
    </citation>
    <scope>NUCLEOTIDE SEQUENCE [LARGE SCALE GENOMIC DNA]</scope>
    <source>
        <strain evidence="2 3">NBRC 108950</strain>
    </source>
</reference>
<evidence type="ECO:0000259" key="1">
    <source>
        <dbReference type="Pfam" id="PF03417"/>
    </source>
</evidence>
<dbReference type="InterPro" id="IPR047794">
    <property type="entry name" value="C45_proenzyme-like"/>
</dbReference>